<feature type="compositionally biased region" description="Basic residues" evidence="1">
    <location>
        <begin position="63"/>
        <end position="74"/>
    </location>
</feature>
<name>A0A699L2U1_TANCI</name>
<evidence type="ECO:0000313" key="2">
    <source>
        <dbReference type="EMBL" id="GFB18294.1"/>
    </source>
</evidence>
<feature type="compositionally biased region" description="Basic and acidic residues" evidence="1">
    <location>
        <begin position="75"/>
        <end position="138"/>
    </location>
</feature>
<dbReference type="EMBL" id="BKCJ010570038">
    <property type="protein sequence ID" value="GFB18294.1"/>
    <property type="molecule type" value="Genomic_DNA"/>
</dbReference>
<sequence>MKEASETTTRPTIPPQQQLDLKDKDHELAEILQAKEQGELTIEERSKLFVELMNERKKHFVKLRAEKKRRKPPKSSKEESNVYLSKKHEVVEGIGKKDKSSGKEAVSKMRERKGLDEESVKRQKLEDDAKKEEIKACL</sequence>
<protein>
    <submittedName>
        <fullName evidence="2">Uncharacterized protein</fullName>
    </submittedName>
</protein>
<feature type="region of interest" description="Disordered" evidence="1">
    <location>
        <begin position="1"/>
        <end position="22"/>
    </location>
</feature>
<dbReference type="AlphaFoldDB" id="A0A699L2U1"/>
<reference evidence="2" key="1">
    <citation type="journal article" date="2019" name="Sci. Rep.">
        <title>Draft genome of Tanacetum cinerariifolium, the natural source of mosquito coil.</title>
        <authorList>
            <person name="Yamashiro T."/>
            <person name="Shiraishi A."/>
            <person name="Satake H."/>
            <person name="Nakayama K."/>
        </authorList>
    </citation>
    <scope>NUCLEOTIDE SEQUENCE</scope>
</reference>
<proteinExistence type="predicted"/>
<feature type="region of interest" description="Disordered" evidence="1">
    <location>
        <begin position="63"/>
        <end position="138"/>
    </location>
</feature>
<feature type="compositionally biased region" description="Low complexity" evidence="1">
    <location>
        <begin position="7"/>
        <end position="18"/>
    </location>
</feature>
<evidence type="ECO:0000256" key="1">
    <source>
        <dbReference type="SAM" id="MobiDB-lite"/>
    </source>
</evidence>
<organism evidence="2">
    <name type="scientific">Tanacetum cinerariifolium</name>
    <name type="common">Dalmatian daisy</name>
    <name type="synonym">Chrysanthemum cinerariifolium</name>
    <dbReference type="NCBI Taxonomy" id="118510"/>
    <lineage>
        <taxon>Eukaryota</taxon>
        <taxon>Viridiplantae</taxon>
        <taxon>Streptophyta</taxon>
        <taxon>Embryophyta</taxon>
        <taxon>Tracheophyta</taxon>
        <taxon>Spermatophyta</taxon>
        <taxon>Magnoliopsida</taxon>
        <taxon>eudicotyledons</taxon>
        <taxon>Gunneridae</taxon>
        <taxon>Pentapetalae</taxon>
        <taxon>asterids</taxon>
        <taxon>campanulids</taxon>
        <taxon>Asterales</taxon>
        <taxon>Asteraceae</taxon>
        <taxon>Asteroideae</taxon>
        <taxon>Anthemideae</taxon>
        <taxon>Anthemidinae</taxon>
        <taxon>Tanacetum</taxon>
    </lineage>
</organism>
<gene>
    <name evidence="2" type="ORF">Tci_690265</name>
</gene>
<comment type="caution">
    <text evidence="2">The sequence shown here is derived from an EMBL/GenBank/DDBJ whole genome shotgun (WGS) entry which is preliminary data.</text>
</comment>
<accession>A0A699L2U1</accession>